<evidence type="ECO:0000256" key="1">
    <source>
        <dbReference type="SAM" id="MobiDB-lite"/>
    </source>
</evidence>
<evidence type="ECO:0000313" key="3">
    <source>
        <dbReference type="Proteomes" id="UP000757461"/>
    </source>
</evidence>
<organism evidence="2 3">
    <name type="scientific">Prevotella histicola</name>
    <dbReference type="NCBI Taxonomy" id="470565"/>
    <lineage>
        <taxon>Bacteria</taxon>
        <taxon>Pseudomonadati</taxon>
        <taxon>Bacteroidota</taxon>
        <taxon>Bacteroidia</taxon>
        <taxon>Bacteroidales</taxon>
        <taxon>Prevotellaceae</taxon>
        <taxon>Prevotella</taxon>
    </lineage>
</organism>
<name>A0A930HXE3_9BACT</name>
<dbReference type="AlphaFoldDB" id="A0A930HXE3"/>
<gene>
    <name evidence="2" type="ORF">HXN33_03705</name>
</gene>
<protein>
    <submittedName>
        <fullName evidence="2">Uncharacterized protein</fullName>
    </submittedName>
</protein>
<feature type="region of interest" description="Disordered" evidence="1">
    <location>
        <begin position="1"/>
        <end position="24"/>
    </location>
</feature>
<evidence type="ECO:0000313" key="2">
    <source>
        <dbReference type="EMBL" id="MBF1414669.1"/>
    </source>
</evidence>
<reference evidence="2" key="1">
    <citation type="submission" date="2020-04" db="EMBL/GenBank/DDBJ databases">
        <title>Deep metagenomics examines the oral microbiome during advanced dental caries in children, revealing novel taxa and co-occurrences with host molecules.</title>
        <authorList>
            <person name="Baker J.L."/>
            <person name="Morton J.T."/>
            <person name="Dinis M."/>
            <person name="Alvarez R."/>
            <person name="Tran N.C."/>
            <person name="Knight R."/>
            <person name="Edlund A."/>
        </authorList>
    </citation>
    <scope>NUCLEOTIDE SEQUENCE</scope>
    <source>
        <strain evidence="2">JCVI_25_bin.9</strain>
    </source>
</reference>
<feature type="compositionally biased region" description="Polar residues" evidence="1">
    <location>
        <begin position="1"/>
        <end position="17"/>
    </location>
</feature>
<proteinExistence type="predicted"/>
<accession>A0A930HXE3</accession>
<dbReference type="EMBL" id="JABZSQ010000044">
    <property type="protein sequence ID" value="MBF1414669.1"/>
    <property type="molecule type" value="Genomic_DNA"/>
</dbReference>
<comment type="caution">
    <text evidence="2">The sequence shown here is derived from an EMBL/GenBank/DDBJ whole genome shotgun (WGS) entry which is preliminary data.</text>
</comment>
<sequence length="53" mass="5802">MVLSSQQIVRSGDQGSNIRPVYVGADNNDETKPLNAAKVHAFQNILTEAGRKY</sequence>
<dbReference type="Proteomes" id="UP000757461">
    <property type="component" value="Unassembled WGS sequence"/>
</dbReference>